<dbReference type="InterPro" id="IPR026906">
    <property type="entry name" value="LRR_5"/>
</dbReference>
<dbReference type="SUPFAM" id="SSF52058">
    <property type="entry name" value="L domain-like"/>
    <property type="match status" value="1"/>
</dbReference>
<comment type="caution">
    <text evidence="2">The sequence shown here is derived from an EMBL/GenBank/DDBJ whole genome shotgun (WGS) entry which is preliminary data.</text>
</comment>
<dbReference type="InterPro" id="IPR005046">
    <property type="entry name" value="DUF285"/>
</dbReference>
<keyword evidence="3" id="KW-1185">Reference proteome</keyword>
<dbReference type="InterPro" id="IPR042229">
    <property type="entry name" value="Listeria/Bacterioides_rpt_sf"/>
</dbReference>
<organism evidence="2 3">
    <name type="scientific">Gordonibacter faecis</name>
    <dbReference type="NCBI Taxonomy" id="3047475"/>
    <lineage>
        <taxon>Bacteria</taxon>
        <taxon>Bacillati</taxon>
        <taxon>Actinomycetota</taxon>
        <taxon>Coriobacteriia</taxon>
        <taxon>Eggerthellales</taxon>
        <taxon>Eggerthellaceae</taxon>
        <taxon>Gordonibacter</taxon>
    </lineage>
</organism>
<dbReference type="EMBL" id="JASJEU010000024">
    <property type="protein sequence ID" value="MDJ1651542.1"/>
    <property type="molecule type" value="Genomic_DNA"/>
</dbReference>
<comment type="subcellular location">
    <subcellularLocation>
        <location evidence="1">Cell envelope</location>
    </subcellularLocation>
</comment>
<dbReference type="InterPro" id="IPR053139">
    <property type="entry name" value="Surface_bspA-like"/>
</dbReference>
<dbReference type="RefSeq" id="WP_283832890.1">
    <property type="nucleotide sequence ID" value="NZ_JASJEU010000024.1"/>
</dbReference>
<dbReference type="Pfam" id="PF13306">
    <property type="entry name" value="LRR_5"/>
    <property type="match status" value="6"/>
</dbReference>
<dbReference type="Pfam" id="PF09479">
    <property type="entry name" value="Flg_new"/>
    <property type="match status" value="4"/>
</dbReference>
<evidence type="ECO:0000256" key="1">
    <source>
        <dbReference type="ARBA" id="ARBA00004196"/>
    </source>
</evidence>
<dbReference type="Gene3D" id="3.80.10.10">
    <property type="entry name" value="Ribonuclease Inhibitor"/>
    <property type="match status" value="8"/>
</dbReference>
<dbReference type="Pfam" id="PF03382">
    <property type="entry name" value="DUF285"/>
    <property type="match status" value="2"/>
</dbReference>
<name>A0ABT7DQN9_9ACTN</name>
<dbReference type="InterPro" id="IPR032675">
    <property type="entry name" value="LRR_dom_sf"/>
</dbReference>
<dbReference type="InterPro" id="IPR013378">
    <property type="entry name" value="InlB-like_B-rpt"/>
</dbReference>
<dbReference type="PANTHER" id="PTHR45661">
    <property type="entry name" value="SURFACE ANTIGEN"/>
    <property type="match status" value="1"/>
</dbReference>
<evidence type="ECO:0000313" key="3">
    <source>
        <dbReference type="Proteomes" id="UP001232750"/>
    </source>
</evidence>
<evidence type="ECO:0000313" key="2">
    <source>
        <dbReference type="EMBL" id="MDJ1651542.1"/>
    </source>
</evidence>
<proteinExistence type="predicted"/>
<dbReference type="Proteomes" id="UP001232750">
    <property type="component" value="Unassembled WGS sequence"/>
</dbReference>
<accession>A0ABT7DQN9</accession>
<reference evidence="2 3" key="1">
    <citation type="submission" date="2023-05" db="EMBL/GenBank/DDBJ databases">
        <title>Gordonibacter KGMB12511T sp. nov., isolated from faeces of healthy Korean.</title>
        <authorList>
            <person name="Kim H.S."/>
            <person name="Kim J.-S."/>
            <person name="Suh M.K."/>
            <person name="Eom M.K."/>
            <person name="Do H.E."/>
            <person name="Lee J.-S."/>
        </authorList>
    </citation>
    <scope>NUCLEOTIDE SEQUENCE [LARGE SCALE GENOMIC DNA]</scope>
    <source>
        <strain evidence="2 3">KGMB12511</strain>
    </source>
</reference>
<dbReference type="Gene3D" id="2.60.40.4270">
    <property type="entry name" value="Listeria-Bacteroides repeat domain"/>
    <property type="match status" value="4"/>
</dbReference>
<gene>
    <name evidence="2" type="ORF">QNJ86_12080</name>
</gene>
<protein>
    <submittedName>
        <fullName evidence="2">Leucine-rich repeat protein</fullName>
    </submittedName>
</protein>
<sequence>MSDGLVFEIDTATNTAKLIGSAATPPKGDLLVPAFVTSGINTYEVTAIGKDAFAKCPELTSVSLPAALREVDPDAVAGCASLKSITVSAKNEAFTSHDGMLFTKDYSRLLLIPEGMEGAANIPGSTQFIPALALSRCRLMGSSLTAGDGSAAFTTLNGMLFTKDLKTLVSCPPAIGNAVVLPAETETIGEYALAGCKDLTSITALGNVSEINATVFAEEVKAAAVVALPAGESKAVWEQAGFEHFAEPAAPGATTRPEADVEDVSGLVYTLLDDYTLSVAWEGGEDPADEVEIPASAEINGVSYRVSTVAANAFANRGSLTNVKLPASITSIGEAAFAGCANLTTVSLPDSLQVINERAFEATELSNVWLPASVQSIGFRAFASCEALTRIVALNTPEVADDTLAGCANLSIYCPYNEAGSYPWNLGLIANNNHLMPYGLTLPEEPLYLEVDQSANLFEGAHHEVPEPCEVSYSYAAKPISVAPDGTVTAKAPGTSEVTATLTLNNQELARAARTVEVAAATRLAVEPSSQNTFSGEDSLFTPVGIQQISHVALLADNRWFEREVSSGQTLKFTVLDEVAKTVSVSMSADVAKRPSGDLVIPSLVTDETGETYTVTEIPKKGFLDLSNNLTLNSVILPETLNTIGAGALSWCNLTGTIRIPASVTSIDSNPFTGNPRVQAFVVDPQSTAFSSDESGALYNKDMTTLIAIPGGFKGHFDVPLTVTRIGSGMADTCSGLTSINLPAKLDTIKSQAFQNCGKLTKIELPEKVTYLSYGAFKGAGLTSIVLPASVKAVEGDALACKSLKEVLCLSSNLPTFSTGALNNRDPECVVYCPQAVAEKWQSTGASCVVFSTGAPSAFSVPDNQAVEMTVVPSIPATSEFPIEIRWENVDNTIATIESTGVNEAGACTFKVLPQVTNGSYVAQAKLMFTGSSTNVELARSDVNVSIVAPHGALPTENNASNTSESIAGWSLDENGVLTITSTESVANFKWEYSGQEMRTQHWGPLRDFVKSVDTTLLAGAKNMDYWFRDMINLSDISKAKLPDNVESLANTFAATGLISIPENFCIPESATNLQATFNVCKSLTTIPETFELPSKVESIGYLFGFNPNLTDLPESFRVPETVKNIEGFFREWTSLTAVPESFVSSNLDNVTDANCLFYGCSNLYDLPESFGGLRNATNLNDMFGGCVSLTKLPKGFSIPSATSCNYMFRDCSSLVTLPRDFKLPDTVKSAPALFANCTSLISLPDGFTVPDSVGSLNEMFAGCTSLLKLPDEFALPAAAKTNASIFRVEGTTLPMCYKGTDEDVIGYVWDQANRAFEDSNKPFPDSKTVTFNIKTKGEPGAGKIWYETHTDAAGMLAEPSIAPSRSDYVFTLWYADEECTRRADFSQPFAKDVTLYGVMAPGSLSGSMVTEAGTGAAFWSISDGTLYLRGAGMVTVMMPDVDDGTQTGKMWWPYRDQVRKIAMCPSLDALYTHNWFRGMTNLVDVREAFIPKSATILHRMFEGCNALTMLPEGFAIPDKVKNMASMFRGCTSLVSLPSTFFFSETSVINNVSYTFYDCSSLASLPERFSLPLSMGSSGLAGVFDACPSLTRLPDNFEMPEGAKNNHVFGWTVAQGEPRIATYYAGSNRSVLEYDWESQGRTLITDEAEMNGKGMQQAIFNMQVEQPDGTFAWETRSTAWSDKQGILADPGMPVHPDGYKFTGWCTDETCLTPFDFTKPLPERTTLYGKWVKHGGRGTAEGTLPVDDVGSAWWSITTDGAFNIKCEEGASINVNDFEWNDDCNKYWEPYANEVRSLNMHENVRARSVKGWFKNMTQLEDVRTGFFIPDNCVSALHLFYNDENLRYLPSGFFPENCKISNMWGMFQGCRSLESLPADFVLPESVTTIGCLFYDASSLTSLPEAFRLHKGITNMDEAFFMCFSLRSLPENLVIPESVISIASAFADCSKLTVLPSGLLSRLSESAKKQLNKPHANPNTDSVGTFGLRSSLAVNPLPTYFPAPKEQQDLITWSAQRRKLVTDPAAEGQALVKLMVPNADGADFYSWQTLMVAQGESLNQPPAPARAGGSFVGWYNQSDYQTQVTFPLVVSSETTLYAKYINNSGALPTVDVPGNNDPNVAGWSLSSDGTLSITCAEGQVIKEFDWASPFVEKYWGPVRGKVKRVEMAPSIKTESMLGWFYGMTNLEDATGVFVPEGCRSTSQMFSKCAQLRELSAEFFLPEGLIDATSMFYGCSSLVSLPVEFALPKTLENSASLFGECSSLVSLPACFDIPSGLKNCAGMFVNCKKLKSIPTGVILPEGVESAGALFYGMESLRALPAGFSIPESATDVKSMFQDCRSLESLPAGFRIPDTVVAKNFDLMFAGCNSLRALPEGFTLPSSGTSFTQMFLNCFELTSLPGSLDLSTLSSAASKQKMFFVSEDPYKENPLVTYYTGDSSAKLLPPKASASDAATYWLGFNRKLVWNGAGSEALPKGTYRVTFNVQKPDATQPSEWMTVLATAGEDGITRVAKPEEPSEFGYVFDGWYTDASFAAESKFSFGTAEVTDGLKLYGRYTLRLSYDIPVAAKVTVDSSGNVEADAIQMKSFTPKPLMVSSVSVVEAPGAEKLFPNSSERSQVQVVIGFGSDSYRLVLGQSRNIPLGEIPIAKPAEPGVLDGQLSIDRKEAQINFQPGEDITSFAKLTWTISPAA</sequence>
<dbReference type="PANTHER" id="PTHR45661:SF3">
    <property type="entry name" value="IG-LIKE DOMAIN-CONTAINING PROTEIN"/>
    <property type="match status" value="1"/>
</dbReference>